<sequence>MTVWDRSVIILLGVAGFAFSYDALRQIALAIHARETLSYLFPVFIDGFIAYGVRAIVHLRHERFAARLYAWFLFLAATGASLGANALHAVTVNGSPHAEQSTLHLTDNIVGALSMLAPLALAGSVHLYILMARTAERAVPDRSDAVPGPVREQALPPQRGTAEPGPRPQRAPAPMPTKPSQSGPSDPRGFATAAWAADPAARPSAVAHVEGAGDRGADGPDAGSGDQAPATAAPGDAESTGSAAVRAPADGEESTVPDNAECPQPRDSVDDWLEELLPIARGATRQAGRTSREVVAGAVRKHQAISNDRLGVLLARLKEEDNELLQP</sequence>
<gene>
    <name evidence="3" type="ORF">HCN56_00270</name>
</gene>
<evidence type="ECO:0000313" key="4">
    <source>
        <dbReference type="Proteomes" id="UP000578686"/>
    </source>
</evidence>
<dbReference type="RefSeq" id="WP_167967352.1">
    <property type="nucleotide sequence ID" value="NZ_BHZG01000008.1"/>
</dbReference>
<dbReference type="InterPro" id="IPR021235">
    <property type="entry name" value="DUF2637"/>
</dbReference>
<feature type="compositionally biased region" description="Pro residues" evidence="1">
    <location>
        <begin position="165"/>
        <end position="177"/>
    </location>
</feature>
<name>A0A7X6HXC9_9ACTN</name>
<evidence type="ECO:0000256" key="1">
    <source>
        <dbReference type="SAM" id="MobiDB-lite"/>
    </source>
</evidence>
<keyword evidence="4" id="KW-1185">Reference proteome</keyword>
<accession>A0A7X6HXC9</accession>
<dbReference type="Proteomes" id="UP000578686">
    <property type="component" value="Unassembled WGS sequence"/>
</dbReference>
<feature type="transmembrane region" description="Helical" evidence="2">
    <location>
        <begin position="40"/>
        <end position="57"/>
    </location>
</feature>
<dbReference type="AlphaFoldDB" id="A0A7X6HXC9"/>
<reference evidence="3 4" key="1">
    <citation type="submission" date="2020-03" db="EMBL/GenBank/DDBJ databases">
        <title>Draft genome of Streptomyces sp. ventii, isolated from the Axial Seamount in the Pacific Ocean, and resequencing of the two type strains Streptomyces lonarensis strain NCL 716 and Streptomyces bohaiensis strain 11A07.</title>
        <authorList>
            <person name="Loughran R.M."/>
            <person name="Pfannmuller K.M."/>
            <person name="Wasson B.J."/>
            <person name="Deadmond M.C."/>
            <person name="Paddock B.E."/>
            <person name="Koyack M.J."/>
            <person name="Gallegos D.A."/>
            <person name="Mitchell E.A."/>
            <person name="Ushijima B."/>
            <person name="Saw J.H."/>
            <person name="Mcphail K.L."/>
            <person name="Videau P."/>
        </authorList>
    </citation>
    <scope>NUCLEOTIDE SEQUENCE [LARGE SCALE GENOMIC DNA]</scope>
    <source>
        <strain evidence="3 4">NCL716</strain>
    </source>
</reference>
<dbReference type="Pfam" id="PF10935">
    <property type="entry name" value="DUF2637"/>
    <property type="match status" value="1"/>
</dbReference>
<evidence type="ECO:0000256" key="2">
    <source>
        <dbReference type="SAM" id="Phobius"/>
    </source>
</evidence>
<proteinExistence type="predicted"/>
<dbReference type="EMBL" id="JAAVJD010000001">
    <property type="protein sequence ID" value="NJQ04049.1"/>
    <property type="molecule type" value="Genomic_DNA"/>
</dbReference>
<keyword evidence="2" id="KW-1133">Transmembrane helix</keyword>
<feature type="compositionally biased region" description="Low complexity" evidence="1">
    <location>
        <begin position="191"/>
        <end position="207"/>
    </location>
</feature>
<feature type="transmembrane region" description="Helical" evidence="2">
    <location>
        <begin position="109"/>
        <end position="130"/>
    </location>
</feature>
<keyword evidence="2" id="KW-0812">Transmembrane</keyword>
<protein>
    <submittedName>
        <fullName evidence="3">DUF2637 domain-containing protein</fullName>
    </submittedName>
</protein>
<comment type="caution">
    <text evidence="3">The sequence shown here is derived from an EMBL/GenBank/DDBJ whole genome shotgun (WGS) entry which is preliminary data.</text>
</comment>
<feature type="compositionally biased region" description="Low complexity" evidence="1">
    <location>
        <begin position="219"/>
        <end position="230"/>
    </location>
</feature>
<evidence type="ECO:0000313" key="3">
    <source>
        <dbReference type="EMBL" id="NJQ04049.1"/>
    </source>
</evidence>
<keyword evidence="2" id="KW-0472">Membrane</keyword>
<feature type="transmembrane region" description="Helical" evidence="2">
    <location>
        <begin position="69"/>
        <end position="89"/>
    </location>
</feature>
<feature type="region of interest" description="Disordered" evidence="1">
    <location>
        <begin position="139"/>
        <end position="267"/>
    </location>
</feature>
<organism evidence="3 4">
    <name type="scientific">Streptomyces lonarensis</name>
    <dbReference type="NCBI Taxonomy" id="700599"/>
    <lineage>
        <taxon>Bacteria</taxon>
        <taxon>Bacillati</taxon>
        <taxon>Actinomycetota</taxon>
        <taxon>Actinomycetes</taxon>
        <taxon>Kitasatosporales</taxon>
        <taxon>Streptomycetaceae</taxon>
        <taxon>Streptomyces</taxon>
    </lineage>
</organism>